<name>A0ABW2TT47_9PSEU</name>
<gene>
    <name evidence="3" type="ORF">ACFQV2_26590</name>
</gene>
<feature type="signal peptide" evidence="2">
    <location>
        <begin position="1"/>
        <end position="28"/>
    </location>
</feature>
<dbReference type="Proteomes" id="UP001596512">
    <property type="component" value="Unassembled WGS sequence"/>
</dbReference>
<dbReference type="SUPFAM" id="SSF53649">
    <property type="entry name" value="Alkaline phosphatase-like"/>
    <property type="match status" value="1"/>
</dbReference>
<sequence length="253" mass="25390">MSPLPKIAAVGVAAAVLALAPIPGSAQANVQKVLVIGVDGLMLDRIAAADAPALDNLIATGSAAKTVLYANPMAPTNSGPGWATIATGVWPDKHKVLSNSWGTNHNLGSNPDFLTRLERADSTTSTYAIVTWSPLVDGSAGTPIFSTAIDKRTASGGDQATADQAAQHLRTTDADAGFIHFDDVDGAGHSCGAAGACYRDAITASTSASSRSSTPSPPGPPAARRTGRSSSPPTTATPTRAATAATPPASAPR</sequence>
<organism evidence="3 4">
    <name type="scientific">Actinokineospora soli</name>
    <dbReference type="NCBI Taxonomy" id="1048753"/>
    <lineage>
        <taxon>Bacteria</taxon>
        <taxon>Bacillati</taxon>
        <taxon>Actinomycetota</taxon>
        <taxon>Actinomycetes</taxon>
        <taxon>Pseudonocardiales</taxon>
        <taxon>Pseudonocardiaceae</taxon>
        <taxon>Actinokineospora</taxon>
    </lineage>
</organism>
<evidence type="ECO:0000256" key="2">
    <source>
        <dbReference type="SAM" id="SignalP"/>
    </source>
</evidence>
<dbReference type="PANTHER" id="PTHR10151">
    <property type="entry name" value="ECTONUCLEOTIDE PYROPHOSPHATASE/PHOSPHODIESTERASE"/>
    <property type="match status" value="1"/>
</dbReference>
<dbReference type="Gene3D" id="3.40.720.10">
    <property type="entry name" value="Alkaline Phosphatase, subunit A"/>
    <property type="match status" value="1"/>
</dbReference>
<keyword evidence="2" id="KW-0732">Signal</keyword>
<dbReference type="EMBL" id="JBHTEY010000004">
    <property type="protein sequence ID" value="MFC7616504.1"/>
    <property type="molecule type" value="Genomic_DNA"/>
</dbReference>
<dbReference type="PANTHER" id="PTHR10151:SF120">
    <property type="entry name" value="BIS(5'-ADENOSYL)-TRIPHOSPHATASE"/>
    <property type="match status" value="1"/>
</dbReference>
<evidence type="ECO:0000313" key="4">
    <source>
        <dbReference type="Proteomes" id="UP001596512"/>
    </source>
</evidence>
<evidence type="ECO:0000313" key="3">
    <source>
        <dbReference type="EMBL" id="MFC7616504.1"/>
    </source>
</evidence>
<dbReference type="InterPro" id="IPR002591">
    <property type="entry name" value="Phosphodiest/P_Trfase"/>
</dbReference>
<dbReference type="Pfam" id="PF01663">
    <property type="entry name" value="Phosphodiest"/>
    <property type="match status" value="1"/>
</dbReference>
<keyword evidence="4" id="KW-1185">Reference proteome</keyword>
<comment type="caution">
    <text evidence="3">The sequence shown here is derived from an EMBL/GenBank/DDBJ whole genome shotgun (WGS) entry which is preliminary data.</text>
</comment>
<evidence type="ECO:0000256" key="1">
    <source>
        <dbReference type="SAM" id="MobiDB-lite"/>
    </source>
</evidence>
<accession>A0ABW2TT47</accession>
<feature type="chain" id="PRO_5046203886" evidence="2">
    <location>
        <begin position="29"/>
        <end position="253"/>
    </location>
</feature>
<feature type="compositionally biased region" description="Low complexity" evidence="1">
    <location>
        <begin position="222"/>
        <end position="253"/>
    </location>
</feature>
<protein>
    <submittedName>
        <fullName evidence="3">Alkaline phosphatase family protein</fullName>
    </submittedName>
</protein>
<proteinExistence type="predicted"/>
<reference evidence="4" key="1">
    <citation type="journal article" date="2019" name="Int. J. Syst. Evol. Microbiol.">
        <title>The Global Catalogue of Microorganisms (GCM) 10K type strain sequencing project: providing services to taxonomists for standard genome sequencing and annotation.</title>
        <authorList>
            <consortium name="The Broad Institute Genomics Platform"/>
            <consortium name="The Broad Institute Genome Sequencing Center for Infectious Disease"/>
            <person name="Wu L."/>
            <person name="Ma J."/>
        </authorList>
    </citation>
    <scope>NUCLEOTIDE SEQUENCE [LARGE SCALE GENOMIC DNA]</scope>
    <source>
        <strain evidence="4">JCM 17695</strain>
    </source>
</reference>
<dbReference type="InterPro" id="IPR017850">
    <property type="entry name" value="Alkaline_phosphatase_core_sf"/>
</dbReference>
<feature type="compositionally biased region" description="Low complexity" evidence="1">
    <location>
        <begin position="204"/>
        <end position="214"/>
    </location>
</feature>
<feature type="region of interest" description="Disordered" evidence="1">
    <location>
        <begin position="204"/>
        <end position="253"/>
    </location>
</feature>